<sequence length="144" mass="14038">MRSDEAGGPAPGGAGGSAPSGDPRVDAVVARLDELAGLPVPAHVEVFADVHQRLQELLVSADADADGDASAAASAAGTVPSLGGMPRPGAPHRPQHGPQSMQVGPDGPAAMGNRPPGTGGPQRFESRPQRTGGSQGFPGTGGAG</sequence>
<name>A0ABV9UD16_9ACTN</name>
<evidence type="ECO:0000313" key="2">
    <source>
        <dbReference type="EMBL" id="MFC4914049.1"/>
    </source>
</evidence>
<accession>A0ABV9UD16</accession>
<comment type="caution">
    <text evidence="2">The sequence shown here is derived from an EMBL/GenBank/DDBJ whole genome shotgun (WGS) entry which is preliminary data.</text>
</comment>
<dbReference type="RefSeq" id="WP_378265574.1">
    <property type="nucleotide sequence ID" value="NZ_JBHSIT010000024.1"/>
</dbReference>
<protein>
    <submittedName>
        <fullName evidence="2">Uncharacterized protein</fullName>
    </submittedName>
</protein>
<gene>
    <name evidence="2" type="ORF">ACFPCY_42670</name>
</gene>
<reference evidence="3" key="1">
    <citation type="journal article" date="2019" name="Int. J. Syst. Evol. Microbiol.">
        <title>The Global Catalogue of Microorganisms (GCM) 10K type strain sequencing project: providing services to taxonomists for standard genome sequencing and annotation.</title>
        <authorList>
            <consortium name="The Broad Institute Genomics Platform"/>
            <consortium name="The Broad Institute Genome Sequencing Center for Infectious Disease"/>
            <person name="Wu L."/>
            <person name="Ma J."/>
        </authorList>
    </citation>
    <scope>NUCLEOTIDE SEQUENCE [LARGE SCALE GENOMIC DNA]</scope>
    <source>
        <strain evidence="3">KLKA75</strain>
    </source>
</reference>
<organism evidence="2 3">
    <name type="scientific">Actinomadura gamaensis</name>
    <dbReference type="NCBI Taxonomy" id="1763541"/>
    <lineage>
        <taxon>Bacteria</taxon>
        <taxon>Bacillati</taxon>
        <taxon>Actinomycetota</taxon>
        <taxon>Actinomycetes</taxon>
        <taxon>Streptosporangiales</taxon>
        <taxon>Thermomonosporaceae</taxon>
        <taxon>Actinomadura</taxon>
    </lineage>
</organism>
<evidence type="ECO:0000256" key="1">
    <source>
        <dbReference type="SAM" id="MobiDB-lite"/>
    </source>
</evidence>
<dbReference type="Proteomes" id="UP001595872">
    <property type="component" value="Unassembled WGS sequence"/>
</dbReference>
<feature type="compositionally biased region" description="Gly residues" evidence="1">
    <location>
        <begin position="9"/>
        <end position="18"/>
    </location>
</feature>
<keyword evidence="3" id="KW-1185">Reference proteome</keyword>
<evidence type="ECO:0000313" key="3">
    <source>
        <dbReference type="Proteomes" id="UP001595872"/>
    </source>
</evidence>
<feature type="compositionally biased region" description="Low complexity" evidence="1">
    <location>
        <begin position="68"/>
        <end position="77"/>
    </location>
</feature>
<feature type="region of interest" description="Disordered" evidence="1">
    <location>
        <begin position="1"/>
        <end position="25"/>
    </location>
</feature>
<dbReference type="EMBL" id="JBHSIT010000024">
    <property type="protein sequence ID" value="MFC4914049.1"/>
    <property type="molecule type" value="Genomic_DNA"/>
</dbReference>
<feature type="region of interest" description="Disordered" evidence="1">
    <location>
        <begin position="64"/>
        <end position="144"/>
    </location>
</feature>
<proteinExistence type="predicted"/>
<feature type="compositionally biased region" description="Gly residues" evidence="1">
    <location>
        <begin position="133"/>
        <end position="144"/>
    </location>
</feature>